<evidence type="ECO:0000256" key="1">
    <source>
        <dbReference type="ARBA" id="ARBA00022468"/>
    </source>
</evidence>
<organism evidence="5 6">
    <name type="scientific">Sodalis ligni</name>
    <dbReference type="NCBI Taxonomy" id="2697027"/>
    <lineage>
        <taxon>Bacteria</taxon>
        <taxon>Pseudomonadati</taxon>
        <taxon>Pseudomonadota</taxon>
        <taxon>Gammaproteobacteria</taxon>
        <taxon>Enterobacterales</taxon>
        <taxon>Bruguierivoracaceae</taxon>
        <taxon>Sodalis</taxon>
    </lineage>
</organism>
<evidence type="ECO:0000256" key="4">
    <source>
        <dbReference type="SAM" id="MobiDB-lite"/>
    </source>
</evidence>
<dbReference type="InterPro" id="IPR007336">
    <property type="entry name" value="YihI"/>
</dbReference>
<dbReference type="EMBL" id="SJOI01000001">
    <property type="protein sequence ID" value="TCL05456.1"/>
    <property type="molecule type" value="Genomic_DNA"/>
</dbReference>
<evidence type="ECO:0000313" key="5">
    <source>
        <dbReference type="EMBL" id="TCL05456.1"/>
    </source>
</evidence>
<evidence type="ECO:0000313" key="6">
    <source>
        <dbReference type="Proteomes" id="UP000294555"/>
    </source>
</evidence>
<dbReference type="GO" id="GO:0042254">
    <property type="term" value="P:ribosome biogenesis"/>
    <property type="evidence" value="ECO:0007669"/>
    <property type="project" value="UniProtKB-KW"/>
</dbReference>
<dbReference type="HAMAP" id="MF_01058">
    <property type="entry name" value="GAP_YihI"/>
    <property type="match status" value="1"/>
</dbReference>
<dbReference type="Proteomes" id="UP000294555">
    <property type="component" value="Unassembled WGS sequence"/>
</dbReference>
<proteinExistence type="inferred from homology"/>
<evidence type="ECO:0000256" key="2">
    <source>
        <dbReference type="ARBA" id="ARBA00022517"/>
    </source>
</evidence>
<feature type="region of interest" description="Disordered" evidence="4">
    <location>
        <begin position="1"/>
        <end position="71"/>
    </location>
</feature>
<evidence type="ECO:0000256" key="3">
    <source>
        <dbReference type="HAMAP-Rule" id="MF_01058"/>
    </source>
</evidence>
<dbReference type="AlphaFoldDB" id="A0A4R1NKY6"/>
<keyword evidence="1 3" id="KW-0343">GTPase activation</keyword>
<comment type="caution">
    <text evidence="5">The sequence shown here is derived from an EMBL/GenBank/DDBJ whole genome shotgun (WGS) entry which is preliminary data.</text>
</comment>
<dbReference type="Pfam" id="PF04220">
    <property type="entry name" value="YihI"/>
    <property type="match status" value="1"/>
</dbReference>
<comment type="subunit">
    <text evidence="3">Interacts with Der.</text>
</comment>
<gene>
    <name evidence="3" type="primary">yihI</name>
    <name evidence="5" type="ORF">EZJ58_3644</name>
</gene>
<comment type="function">
    <text evidence="3">A GTPase-activating protein (GAP) that modifies Der/EngA GTPase function. May play a role in ribosome biogenesis.</text>
</comment>
<protein>
    <recommendedName>
        <fullName evidence="3">Der GTPase-activating protein YihI</fullName>
    </recommendedName>
</protein>
<dbReference type="GO" id="GO:0005096">
    <property type="term" value="F:GTPase activator activity"/>
    <property type="evidence" value="ECO:0007669"/>
    <property type="project" value="UniProtKB-KW"/>
</dbReference>
<feature type="compositionally biased region" description="Basic and acidic residues" evidence="4">
    <location>
        <begin position="21"/>
        <end position="31"/>
    </location>
</feature>
<name>A0A4R1NKY6_9GAMM</name>
<keyword evidence="6" id="KW-1185">Reference proteome</keyword>
<comment type="similarity">
    <text evidence="3">Belongs to the YihI family.</text>
</comment>
<keyword evidence="2 3" id="KW-0690">Ribosome biogenesis</keyword>
<dbReference type="OrthoDB" id="5677577at2"/>
<reference evidence="5 6" key="1">
    <citation type="submission" date="2019-02" db="EMBL/GenBank/DDBJ databases">
        <title>Investigation of anaerobic lignin degradation for improved lignocellulosic biofuels.</title>
        <authorList>
            <person name="Deangelis K."/>
        </authorList>
    </citation>
    <scope>NUCLEOTIDE SEQUENCE [LARGE SCALE GENOMIC DNA]</scope>
    <source>
        <strain evidence="5 6">159R</strain>
    </source>
</reference>
<dbReference type="NCBIfam" id="NF003560">
    <property type="entry name" value="PRK05244.1-1"/>
    <property type="match status" value="1"/>
</dbReference>
<feature type="compositionally biased region" description="Polar residues" evidence="4">
    <location>
        <begin position="45"/>
        <end position="62"/>
    </location>
</feature>
<accession>A0A4R1NKY6</accession>
<dbReference type="RefSeq" id="WP_132924159.1">
    <property type="nucleotide sequence ID" value="NZ_SJOI01000001.1"/>
</dbReference>
<sequence length="177" mass="19591">MKPTTKSGRGRPAAARNKRKTREELNIEGRTRQRQKKRRGLAAGSRSQEGNKSGGRSATSANADPRIGSKKPVPLIAAGAVAKPAAPKVIIPAEVLSPQAELDSLENDTRLDALLIRLEQDEILSAEEQAYVDEKLDRIDQLMTELGIELDDEDEEEETKNEDMLQLLKRGFEKDSF</sequence>